<reference evidence="2" key="2">
    <citation type="submission" date="2023-05" db="EMBL/GenBank/DDBJ databases">
        <authorList>
            <person name="Schelkunov M.I."/>
        </authorList>
    </citation>
    <scope>NUCLEOTIDE SEQUENCE</scope>
    <source>
        <strain evidence="2">Hsosn_3</strain>
        <tissue evidence="2">Leaf</tissue>
    </source>
</reference>
<gene>
    <name evidence="2" type="ORF">POM88_020641</name>
</gene>
<reference evidence="2" key="1">
    <citation type="submission" date="2023-02" db="EMBL/GenBank/DDBJ databases">
        <title>Genome of toxic invasive species Heracleum sosnowskyi carries increased number of genes despite the absence of recent whole-genome duplications.</title>
        <authorList>
            <person name="Schelkunov M."/>
            <person name="Shtratnikova V."/>
            <person name="Makarenko M."/>
            <person name="Klepikova A."/>
            <person name="Omelchenko D."/>
            <person name="Novikova G."/>
            <person name="Obukhova E."/>
            <person name="Bogdanov V."/>
            <person name="Penin A."/>
            <person name="Logacheva M."/>
        </authorList>
    </citation>
    <scope>NUCLEOTIDE SEQUENCE</scope>
    <source>
        <strain evidence="2">Hsosn_3</strain>
        <tissue evidence="2">Leaf</tissue>
    </source>
</reference>
<dbReference type="SMART" id="SM00360">
    <property type="entry name" value="RRM"/>
    <property type="match status" value="1"/>
</dbReference>
<comment type="caution">
    <text evidence="2">The sequence shown here is derived from an EMBL/GenBank/DDBJ whole genome shotgun (WGS) entry which is preliminary data.</text>
</comment>
<evidence type="ECO:0000313" key="3">
    <source>
        <dbReference type="Proteomes" id="UP001237642"/>
    </source>
</evidence>
<dbReference type="EMBL" id="JAUIZM010000005">
    <property type="protein sequence ID" value="KAK1382906.1"/>
    <property type="molecule type" value="Genomic_DNA"/>
</dbReference>
<protein>
    <recommendedName>
        <fullName evidence="1">RRM domain-containing protein</fullName>
    </recommendedName>
</protein>
<dbReference type="Gene3D" id="3.30.70.330">
    <property type="match status" value="1"/>
</dbReference>
<organism evidence="2 3">
    <name type="scientific">Heracleum sosnowskyi</name>
    <dbReference type="NCBI Taxonomy" id="360622"/>
    <lineage>
        <taxon>Eukaryota</taxon>
        <taxon>Viridiplantae</taxon>
        <taxon>Streptophyta</taxon>
        <taxon>Embryophyta</taxon>
        <taxon>Tracheophyta</taxon>
        <taxon>Spermatophyta</taxon>
        <taxon>Magnoliopsida</taxon>
        <taxon>eudicotyledons</taxon>
        <taxon>Gunneridae</taxon>
        <taxon>Pentapetalae</taxon>
        <taxon>asterids</taxon>
        <taxon>campanulids</taxon>
        <taxon>Apiales</taxon>
        <taxon>Apiaceae</taxon>
        <taxon>Apioideae</taxon>
        <taxon>apioid superclade</taxon>
        <taxon>Tordylieae</taxon>
        <taxon>Tordyliinae</taxon>
        <taxon>Heracleum</taxon>
    </lineage>
</organism>
<evidence type="ECO:0000313" key="2">
    <source>
        <dbReference type="EMBL" id="KAK1382906.1"/>
    </source>
</evidence>
<dbReference type="SUPFAM" id="SSF54928">
    <property type="entry name" value="RNA-binding domain, RBD"/>
    <property type="match status" value="1"/>
</dbReference>
<keyword evidence="3" id="KW-1185">Reference proteome</keyword>
<dbReference type="Proteomes" id="UP001237642">
    <property type="component" value="Unassembled WGS sequence"/>
</dbReference>
<dbReference type="AlphaFoldDB" id="A0AAD8MRP0"/>
<dbReference type="CDD" id="cd00590">
    <property type="entry name" value="RRM_SF"/>
    <property type="match status" value="1"/>
</dbReference>
<dbReference type="GO" id="GO:0003723">
    <property type="term" value="F:RNA binding"/>
    <property type="evidence" value="ECO:0007669"/>
    <property type="project" value="InterPro"/>
</dbReference>
<dbReference type="Pfam" id="PF00076">
    <property type="entry name" value="RRM_1"/>
    <property type="match status" value="1"/>
</dbReference>
<proteinExistence type="predicted"/>
<evidence type="ECO:0000259" key="1">
    <source>
        <dbReference type="SMART" id="SM00360"/>
    </source>
</evidence>
<dbReference type="InterPro" id="IPR012677">
    <property type="entry name" value="Nucleotide-bd_a/b_plait_sf"/>
</dbReference>
<feature type="domain" description="RRM" evidence="1">
    <location>
        <begin position="25"/>
        <end position="97"/>
    </location>
</feature>
<sequence length="126" mass="14449">MKSLYSSRLLYQEFFQKMLKMETPMLAVANLDVSVTDWDFFDHFSNVDDLTVIWAEVSKDHKSLCQGHVCFYNHQHAASAIDAFNWTKLKGRSVIVTPSTFTFNQVTVKSSVCCQSCYCSTKRPIC</sequence>
<name>A0AAD8MRP0_9APIA</name>
<accession>A0AAD8MRP0</accession>
<dbReference type="InterPro" id="IPR035979">
    <property type="entry name" value="RBD_domain_sf"/>
</dbReference>
<dbReference type="InterPro" id="IPR000504">
    <property type="entry name" value="RRM_dom"/>
</dbReference>